<dbReference type="AlphaFoldDB" id="A0A6U0I9I9"/>
<dbReference type="PANTHER" id="PTHR11538">
    <property type="entry name" value="PHENYLALANYL-TRNA SYNTHETASE"/>
    <property type="match status" value="1"/>
</dbReference>
<protein>
    <recommendedName>
        <fullName evidence="3">phenylalanine--tRNA ligase</fullName>
        <ecNumber evidence="3">6.1.1.20</ecNumber>
    </recommendedName>
    <alternativeName>
        <fullName evidence="11">Phenylalanyl-tRNA synthetase</fullName>
    </alternativeName>
</protein>
<dbReference type="Pfam" id="PF01409">
    <property type="entry name" value="tRNA-synt_2d"/>
    <property type="match status" value="1"/>
</dbReference>
<evidence type="ECO:0000256" key="12">
    <source>
        <dbReference type="ARBA" id="ARBA00049255"/>
    </source>
</evidence>
<evidence type="ECO:0000256" key="4">
    <source>
        <dbReference type="ARBA" id="ARBA00022598"/>
    </source>
</evidence>
<evidence type="ECO:0000256" key="9">
    <source>
        <dbReference type="ARBA" id="ARBA00023128"/>
    </source>
</evidence>
<evidence type="ECO:0000256" key="8">
    <source>
        <dbReference type="ARBA" id="ARBA00022946"/>
    </source>
</evidence>
<dbReference type="PROSITE" id="PS51447">
    <property type="entry name" value="FDX_ACB"/>
    <property type="match status" value="1"/>
</dbReference>
<dbReference type="FunFam" id="3.30.70.380:FF:000002">
    <property type="entry name" value="phenylalanine--tRNA ligase, mitochondrial"/>
    <property type="match status" value="1"/>
</dbReference>
<evidence type="ECO:0000256" key="11">
    <source>
        <dbReference type="ARBA" id="ARBA00031194"/>
    </source>
</evidence>
<dbReference type="GO" id="GO:0004826">
    <property type="term" value="F:phenylalanine-tRNA ligase activity"/>
    <property type="evidence" value="ECO:0007669"/>
    <property type="project" value="UniProtKB-EC"/>
</dbReference>
<feature type="domain" description="Aminoacyl-transfer RNA synthetases class-II family profile" evidence="13">
    <location>
        <begin position="21"/>
        <end position="284"/>
    </location>
</feature>
<evidence type="ECO:0000259" key="14">
    <source>
        <dbReference type="PROSITE" id="PS51447"/>
    </source>
</evidence>
<dbReference type="PANTHER" id="PTHR11538:SF41">
    <property type="entry name" value="PHENYLALANINE--TRNA LIGASE, MITOCHONDRIAL"/>
    <property type="match status" value="1"/>
</dbReference>
<proteinExistence type="inferred from homology"/>
<evidence type="ECO:0000259" key="13">
    <source>
        <dbReference type="PROSITE" id="PS50862"/>
    </source>
</evidence>
<dbReference type="InterPro" id="IPR036690">
    <property type="entry name" value="Fdx_antiC-bd_sf"/>
</dbReference>
<keyword evidence="8" id="KW-0809">Transit peptide</keyword>
<evidence type="ECO:0000256" key="1">
    <source>
        <dbReference type="ARBA" id="ARBA00004305"/>
    </source>
</evidence>
<comment type="catalytic activity">
    <reaction evidence="12">
        <text>tRNA(Phe) + L-phenylalanine + ATP = L-phenylalanyl-tRNA(Phe) + AMP + diphosphate + H(+)</text>
        <dbReference type="Rhea" id="RHEA:19413"/>
        <dbReference type="Rhea" id="RHEA-COMP:9668"/>
        <dbReference type="Rhea" id="RHEA-COMP:9699"/>
        <dbReference type="ChEBI" id="CHEBI:15378"/>
        <dbReference type="ChEBI" id="CHEBI:30616"/>
        <dbReference type="ChEBI" id="CHEBI:33019"/>
        <dbReference type="ChEBI" id="CHEBI:58095"/>
        <dbReference type="ChEBI" id="CHEBI:78442"/>
        <dbReference type="ChEBI" id="CHEBI:78531"/>
        <dbReference type="ChEBI" id="CHEBI:456215"/>
        <dbReference type="EC" id="6.1.1.20"/>
    </reaction>
</comment>
<dbReference type="SMART" id="SM00896">
    <property type="entry name" value="FDX-ACB"/>
    <property type="match status" value="1"/>
</dbReference>
<evidence type="ECO:0000256" key="10">
    <source>
        <dbReference type="ARBA" id="ARBA00023146"/>
    </source>
</evidence>
<dbReference type="EMBL" id="HBGL01003825">
    <property type="protein sequence ID" value="CAD9290853.1"/>
    <property type="molecule type" value="Transcribed_RNA"/>
</dbReference>
<sequence length="381" mass="42343">MLRRSIASVASGSLDNVPASVRAKIGKNLHQTAGSPIHLLCQQVCNFFADRSFSVYDSLPPTVTVRDNFDSLGIPLDHVSRSADDTFYLEPRDAPRAVLEAPNTKLLRCHTSAHQTSLLRQEGLHSKFLVAGDVYRRDTIDSSHYPVFHQMEGVWLAPAGTTDEAALASLKVTLRDLVVHLLGDEADIRFVDASFPFTNPSLEVEVWWRGEWLELLGSGVIAPHILSAAGLPDTTKGWAFGLGLERLAMAMYSIPDIRLFWSDDERFTSQFARASPGDRITFSPFSRMPPVFKDVSFWLPQGGSSTVHPHDVYATVRETAGDLVEAVTHLDTFTHPKTGKVSHAYRICYRSMSRTLTNAEVNERQAELRDRLVADLGVELR</sequence>
<evidence type="ECO:0000256" key="5">
    <source>
        <dbReference type="ARBA" id="ARBA00022741"/>
    </source>
</evidence>
<keyword evidence="5" id="KW-0547">Nucleotide-binding</keyword>
<name>A0A6U0I9I9_9EUKA</name>
<dbReference type="GO" id="GO:0005759">
    <property type="term" value="C:mitochondrial matrix"/>
    <property type="evidence" value="ECO:0007669"/>
    <property type="project" value="UniProtKB-SubCell"/>
</dbReference>
<dbReference type="GO" id="GO:0006432">
    <property type="term" value="P:phenylalanyl-tRNA aminoacylation"/>
    <property type="evidence" value="ECO:0007669"/>
    <property type="project" value="TreeGrafter"/>
</dbReference>
<dbReference type="Gene3D" id="3.30.70.380">
    <property type="entry name" value="Ferrodoxin-fold anticodon-binding domain"/>
    <property type="match status" value="1"/>
</dbReference>
<dbReference type="CDD" id="cd00496">
    <property type="entry name" value="PheRS_alpha_core"/>
    <property type="match status" value="1"/>
</dbReference>
<evidence type="ECO:0000256" key="6">
    <source>
        <dbReference type="ARBA" id="ARBA00022840"/>
    </source>
</evidence>
<dbReference type="InterPro" id="IPR006195">
    <property type="entry name" value="aa-tRNA-synth_II"/>
</dbReference>
<dbReference type="GO" id="GO:0005524">
    <property type="term" value="F:ATP binding"/>
    <property type="evidence" value="ECO:0007669"/>
    <property type="project" value="UniProtKB-KW"/>
</dbReference>
<evidence type="ECO:0000256" key="7">
    <source>
        <dbReference type="ARBA" id="ARBA00022917"/>
    </source>
</evidence>
<organism evidence="16">
    <name type="scientific">Sexangularia sp. CB-2014</name>
    <dbReference type="NCBI Taxonomy" id="1486929"/>
    <lineage>
        <taxon>Eukaryota</taxon>
        <taxon>Amoebozoa</taxon>
        <taxon>Tubulinea</taxon>
        <taxon>Elardia</taxon>
        <taxon>Arcellinida</taxon>
        <taxon>Arcellinida incertae sedis</taxon>
        <taxon>Sexangularia</taxon>
    </lineage>
</organism>
<dbReference type="EMBL" id="HBGL01003824">
    <property type="protein sequence ID" value="CAD9290851.1"/>
    <property type="molecule type" value="Transcribed_RNA"/>
</dbReference>
<dbReference type="GO" id="GO:0000049">
    <property type="term" value="F:tRNA binding"/>
    <property type="evidence" value="ECO:0007669"/>
    <property type="project" value="InterPro"/>
</dbReference>
<evidence type="ECO:0000256" key="2">
    <source>
        <dbReference type="ARBA" id="ARBA00008226"/>
    </source>
</evidence>
<dbReference type="PROSITE" id="PS50862">
    <property type="entry name" value="AA_TRNA_LIGASE_II"/>
    <property type="match status" value="1"/>
</dbReference>
<dbReference type="EC" id="6.1.1.20" evidence="3"/>
<comment type="similarity">
    <text evidence="2">Belongs to the class-II aminoacyl-tRNA synthetase family.</text>
</comment>
<keyword evidence="4" id="KW-0436">Ligase</keyword>
<dbReference type="Pfam" id="PF03147">
    <property type="entry name" value="FDX-ACB"/>
    <property type="match status" value="1"/>
</dbReference>
<dbReference type="InterPro" id="IPR005121">
    <property type="entry name" value="Fdx_antiC-bd"/>
</dbReference>
<comment type="subcellular location">
    <subcellularLocation>
        <location evidence="1">Mitochondrion matrix</location>
    </subcellularLocation>
</comment>
<dbReference type="SUPFAM" id="SSF55681">
    <property type="entry name" value="Class II aaRS and biotin synthetases"/>
    <property type="match status" value="1"/>
</dbReference>
<evidence type="ECO:0000313" key="15">
    <source>
        <dbReference type="EMBL" id="CAD9290851.1"/>
    </source>
</evidence>
<evidence type="ECO:0000256" key="3">
    <source>
        <dbReference type="ARBA" id="ARBA00012814"/>
    </source>
</evidence>
<reference evidence="16" key="1">
    <citation type="submission" date="2021-01" db="EMBL/GenBank/DDBJ databases">
        <authorList>
            <person name="Corre E."/>
            <person name="Pelletier E."/>
            <person name="Niang G."/>
            <person name="Scheremetjew M."/>
            <person name="Finn R."/>
            <person name="Kale V."/>
            <person name="Holt S."/>
            <person name="Cochrane G."/>
            <person name="Meng A."/>
            <person name="Brown T."/>
            <person name="Cohen L."/>
        </authorList>
    </citation>
    <scope>NUCLEOTIDE SEQUENCE</scope>
    <source>
        <strain evidence="16">ATCC 50979</strain>
    </source>
</reference>
<keyword evidence="6" id="KW-0067">ATP-binding</keyword>
<evidence type="ECO:0000313" key="16">
    <source>
        <dbReference type="EMBL" id="CAD9290853.1"/>
    </source>
</evidence>
<accession>A0A6U0I9I9</accession>
<dbReference type="Gene3D" id="3.30.930.10">
    <property type="entry name" value="Bira Bifunctional Protein, Domain 2"/>
    <property type="match status" value="1"/>
</dbReference>
<keyword evidence="10" id="KW-0030">Aminoacyl-tRNA synthetase</keyword>
<dbReference type="SUPFAM" id="SSF54991">
    <property type="entry name" value="Anticodon-binding domain of PheRS"/>
    <property type="match status" value="1"/>
</dbReference>
<keyword evidence="7" id="KW-0648">Protein biosynthesis</keyword>
<dbReference type="InterPro" id="IPR002319">
    <property type="entry name" value="Phenylalanyl-tRNA_Synthase"/>
</dbReference>
<keyword evidence="9" id="KW-0496">Mitochondrion</keyword>
<feature type="domain" description="FDX-ACB" evidence="14">
    <location>
        <begin position="286"/>
        <end position="381"/>
    </location>
</feature>
<dbReference type="InterPro" id="IPR045864">
    <property type="entry name" value="aa-tRNA-synth_II/BPL/LPL"/>
</dbReference>
<gene>
    <name evidence="15" type="ORF">SSP0437_LOCUS2950</name>
    <name evidence="16" type="ORF">SSP0437_LOCUS2951</name>
</gene>